<keyword evidence="2 4" id="KW-0067">ATP-binding</keyword>
<dbReference type="Pfam" id="PF00005">
    <property type="entry name" value="ABC_tran"/>
    <property type="match status" value="1"/>
</dbReference>
<dbReference type="Gene3D" id="3.40.50.300">
    <property type="entry name" value="P-loop containing nucleotide triphosphate hydrolases"/>
    <property type="match status" value="1"/>
</dbReference>
<dbReference type="InterPro" id="IPR027417">
    <property type="entry name" value="P-loop_NTPase"/>
</dbReference>
<feature type="domain" description="ABC transporter" evidence="3">
    <location>
        <begin position="9"/>
        <end position="239"/>
    </location>
</feature>
<sequence length="247" mass="27636">MNVPMAPALFIDNVSLFYGEKLALDKVSFTVSRGECVILLGPNGAGKSSLFSLITRLYDTREGAIEIAGFNLKRHSTKALGRLGVVFQQSTLDMDLSVERNLLYHADLHGLGRKLANTRICEELERQAMFERRHETVRQLNGGHRRRVEIARALLHKPDVLLLDEPTVGLDMPSRKAIVDYVHQLSTTQNIAVLWATHLVDEIFATDQLIILHKGIIRYQGSVQQLLETTAMPSVASAFQHLTKGEK</sequence>
<proteinExistence type="predicted"/>
<protein>
    <submittedName>
        <fullName evidence="4">ABC transporter ATP-binding protein</fullName>
    </submittedName>
</protein>
<keyword evidence="1" id="KW-0547">Nucleotide-binding</keyword>
<dbReference type="PANTHER" id="PTHR43582">
    <property type="entry name" value="LINEARMYCIN RESISTANCE ATP-BINDING PROTEIN LNRL"/>
    <property type="match status" value="1"/>
</dbReference>
<dbReference type="InterPro" id="IPR022467">
    <property type="entry name" value="ABC_transprt_ATP-bd_su_PQQ"/>
</dbReference>
<evidence type="ECO:0000313" key="4">
    <source>
        <dbReference type="EMBL" id="PZN78233.1"/>
    </source>
</evidence>
<evidence type="ECO:0000313" key="5">
    <source>
        <dbReference type="Proteomes" id="UP000249396"/>
    </source>
</evidence>
<organism evidence="4 5">
    <name type="scientific">Candidatus Methylumidiphilus alinenensis</name>
    <dbReference type="NCBI Taxonomy" id="2202197"/>
    <lineage>
        <taxon>Bacteria</taxon>
        <taxon>Pseudomonadati</taxon>
        <taxon>Pseudomonadota</taxon>
        <taxon>Gammaproteobacteria</taxon>
        <taxon>Methylococcales</taxon>
        <taxon>Candidatus Methylumidiphilus</taxon>
    </lineage>
</organism>
<evidence type="ECO:0000256" key="2">
    <source>
        <dbReference type="ARBA" id="ARBA00022840"/>
    </source>
</evidence>
<dbReference type="SUPFAM" id="SSF52540">
    <property type="entry name" value="P-loop containing nucleoside triphosphate hydrolases"/>
    <property type="match status" value="1"/>
</dbReference>
<gene>
    <name evidence="4" type="ORF">DM484_13260</name>
</gene>
<dbReference type="PROSITE" id="PS50893">
    <property type="entry name" value="ABC_TRANSPORTER_2"/>
    <property type="match status" value="1"/>
</dbReference>
<dbReference type="Proteomes" id="UP000249396">
    <property type="component" value="Unassembled WGS sequence"/>
</dbReference>
<evidence type="ECO:0000259" key="3">
    <source>
        <dbReference type="PROSITE" id="PS50893"/>
    </source>
</evidence>
<reference evidence="4 5" key="1">
    <citation type="journal article" date="2018" name="Aquat. Microb. Ecol.">
        <title>Gammaproteobacterial methanotrophs dominate.</title>
        <authorList>
            <person name="Rissanen A.J."/>
            <person name="Saarenheimo J."/>
            <person name="Tiirola M."/>
            <person name="Peura S."/>
            <person name="Aalto S.L."/>
            <person name="Karvinen A."/>
            <person name="Nykanen H."/>
        </authorList>
    </citation>
    <scope>NUCLEOTIDE SEQUENCE [LARGE SCALE GENOMIC DNA]</scope>
    <source>
        <strain evidence="4">AMbin10</strain>
    </source>
</reference>
<dbReference type="AlphaFoldDB" id="A0A2W4R421"/>
<dbReference type="SMART" id="SM00382">
    <property type="entry name" value="AAA"/>
    <property type="match status" value="1"/>
</dbReference>
<dbReference type="GO" id="GO:0005524">
    <property type="term" value="F:ATP binding"/>
    <property type="evidence" value="ECO:0007669"/>
    <property type="project" value="UniProtKB-KW"/>
</dbReference>
<dbReference type="EMBL" id="QJPH01000322">
    <property type="protein sequence ID" value="PZN78233.1"/>
    <property type="molecule type" value="Genomic_DNA"/>
</dbReference>
<evidence type="ECO:0000256" key="1">
    <source>
        <dbReference type="ARBA" id="ARBA00022741"/>
    </source>
</evidence>
<dbReference type="InterPro" id="IPR003439">
    <property type="entry name" value="ABC_transporter-like_ATP-bd"/>
</dbReference>
<accession>A0A2W4R421</accession>
<dbReference type="GO" id="GO:0016887">
    <property type="term" value="F:ATP hydrolysis activity"/>
    <property type="evidence" value="ECO:0007669"/>
    <property type="project" value="InterPro"/>
</dbReference>
<dbReference type="PANTHER" id="PTHR43582:SF5">
    <property type="entry name" value="ABC TRANSPORTER"/>
    <property type="match status" value="1"/>
</dbReference>
<dbReference type="NCBIfam" id="TIGR03864">
    <property type="entry name" value="PQQ_ABC_ATP"/>
    <property type="match status" value="1"/>
</dbReference>
<name>A0A2W4R421_9GAMM</name>
<comment type="caution">
    <text evidence="4">The sequence shown here is derived from an EMBL/GenBank/DDBJ whole genome shotgun (WGS) entry which is preliminary data.</text>
</comment>
<dbReference type="InterPro" id="IPR003593">
    <property type="entry name" value="AAA+_ATPase"/>
</dbReference>